<gene>
    <name evidence="4" type="ORF">JOC94_000225</name>
</gene>
<feature type="domain" description="Lysozyme inhibitor LprI-like N-terminal" evidence="3">
    <location>
        <begin position="119"/>
        <end position="208"/>
    </location>
</feature>
<feature type="signal peptide" evidence="2">
    <location>
        <begin position="1"/>
        <end position="20"/>
    </location>
</feature>
<keyword evidence="2" id="KW-0732">Signal</keyword>
<dbReference type="RefSeq" id="WP_205177969.1">
    <property type="nucleotide sequence ID" value="NZ_JAFBFH010000001.1"/>
</dbReference>
<dbReference type="EMBL" id="JAFBFH010000001">
    <property type="protein sequence ID" value="MBM7713259.1"/>
    <property type="molecule type" value="Genomic_DNA"/>
</dbReference>
<dbReference type="InterPro" id="IPR009739">
    <property type="entry name" value="LprI-like_N"/>
</dbReference>
<feature type="compositionally biased region" description="Low complexity" evidence="1">
    <location>
        <begin position="36"/>
        <end position="50"/>
    </location>
</feature>
<protein>
    <submittedName>
        <fullName evidence="4">Uncharacterized protein YecT (DUF1311 family)</fullName>
    </submittedName>
</protein>
<dbReference type="PANTHER" id="PTHR39176:SF1">
    <property type="entry name" value="PERIPLASMIC PROTEIN"/>
    <property type="match status" value="1"/>
</dbReference>
<organism evidence="4 5">
    <name type="scientific">Siminovitchia thermophila</name>
    <dbReference type="NCBI Taxonomy" id="1245522"/>
    <lineage>
        <taxon>Bacteria</taxon>
        <taxon>Bacillati</taxon>
        <taxon>Bacillota</taxon>
        <taxon>Bacilli</taxon>
        <taxon>Bacillales</taxon>
        <taxon>Bacillaceae</taxon>
        <taxon>Siminovitchia</taxon>
    </lineage>
</organism>
<sequence length="214" mass="24230">MKNNRTFLLGMLTVVFVILAACGNSSDESSAGLDKQSPNNTTQNPNTDSSGADSAENDSHHDKANTADTRSETNEKADISTNELKEEDASTNQTASLKEEYLKKLNETKKEMDELKNNPEDDSTYALKKVEGDRYDVWDGLLNEVYEVLQKQLPSEEMDQLRKEQREWIAYRDNSAKEASLTYKGGTMEQLEFVAVQADITEERCFELVEDYME</sequence>
<feature type="chain" id="PRO_5046306446" evidence="2">
    <location>
        <begin position="21"/>
        <end position="214"/>
    </location>
</feature>
<evidence type="ECO:0000313" key="4">
    <source>
        <dbReference type="EMBL" id="MBM7713259.1"/>
    </source>
</evidence>
<comment type="caution">
    <text evidence="4">The sequence shown here is derived from an EMBL/GenBank/DDBJ whole genome shotgun (WGS) entry which is preliminary data.</text>
</comment>
<evidence type="ECO:0000259" key="3">
    <source>
        <dbReference type="Pfam" id="PF07007"/>
    </source>
</evidence>
<dbReference type="Gene3D" id="1.20.1270.180">
    <property type="match status" value="1"/>
</dbReference>
<feature type="region of interest" description="Disordered" evidence="1">
    <location>
        <begin position="26"/>
        <end position="97"/>
    </location>
</feature>
<evidence type="ECO:0000256" key="2">
    <source>
        <dbReference type="SAM" id="SignalP"/>
    </source>
</evidence>
<name>A0ABS2R2B1_9BACI</name>
<accession>A0ABS2R2B1</accession>
<reference evidence="4 5" key="1">
    <citation type="submission" date="2021-01" db="EMBL/GenBank/DDBJ databases">
        <title>Genomic Encyclopedia of Type Strains, Phase IV (KMG-IV): sequencing the most valuable type-strain genomes for metagenomic binning, comparative biology and taxonomic classification.</title>
        <authorList>
            <person name="Goeker M."/>
        </authorList>
    </citation>
    <scope>NUCLEOTIDE SEQUENCE [LARGE SCALE GENOMIC DNA]</scope>
    <source>
        <strain evidence="4 5">DSM 105453</strain>
    </source>
</reference>
<dbReference type="Pfam" id="PF07007">
    <property type="entry name" value="LprI"/>
    <property type="match status" value="1"/>
</dbReference>
<proteinExistence type="predicted"/>
<evidence type="ECO:0000313" key="5">
    <source>
        <dbReference type="Proteomes" id="UP000823485"/>
    </source>
</evidence>
<dbReference type="PANTHER" id="PTHR39176">
    <property type="entry name" value="PERIPLASMIC PROTEIN-RELATED"/>
    <property type="match status" value="1"/>
</dbReference>
<dbReference type="PROSITE" id="PS51257">
    <property type="entry name" value="PROKAR_LIPOPROTEIN"/>
    <property type="match status" value="1"/>
</dbReference>
<feature type="compositionally biased region" description="Basic and acidic residues" evidence="1">
    <location>
        <begin position="57"/>
        <end position="88"/>
    </location>
</feature>
<keyword evidence="5" id="KW-1185">Reference proteome</keyword>
<dbReference type="Proteomes" id="UP000823485">
    <property type="component" value="Unassembled WGS sequence"/>
</dbReference>
<evidence type="ECO:0000256" key="1">
    <source>
        <dbReference type="SAM" id="MobiDB-lite"/>
    </source>
</evidence>